<feature type="compositionally biased region" description="Acidic residues" evidence="8">
    <location>
        <begin position="230"/>
        <end position="250"/>
    </location>
</feature>
<evidence type="ECO:0000313" key="9">
    <source>
        <dbReference type="EMBL" id="KAI6785157.1"/>
    </source>
</evidence>
<dbReference type="EMBL" id="JAGIXG020000002">
    <property type="protein sequence ID" value="KAI6785157.1"/>
    <property type="molecule type" value="Genomic_DNA"/>
</dbReference>
<dbReference type="Pfam" id="PF07904">
    <property type="entry name" value="Eaf7"/>
    <property type="match status" value="1"/>
</dbReference>
<organism evidence="9 10">
    <name type="scientific">Emericellopsis cladophorae</name>
    <dbReference type="NCBI Taxonomy" id="2686198"/>
    <lineage>
        <taxon>Eukaryota</taxon>
        <taxon>Fungi</taxon>
        <taxon>Dikarya</taxon>
        <taxon>Ascomycota</taxon>
        <taxon>Pezizomycotina</taxon>
        <taxon>Sordariomycetes</taxon>
        <taxon>Hypocreomycetidae</taxon>
        <taxon>Hypocreales</taxon>
        <taxon>Bionectriaceae</taxon>
        <taxon>Emericellopsis</taxon>
    </lineage>
</organism>
<evidence type="ECO:0000256" key="7">
    <source>
        <dbReference type="ARBA" id="ARBA00025178"/>
    </source>
</evidence>
<name>A0A9P9Y7V7_9HYPO</name>
<feature type="compositionally biased region" description="Basic and acidic residues" evidence="8">
    <location>
        <begin position="20"/>
        <end position="37"/>
    </location>
</feature>
<gene>
    <name evidence="9" type="ORF">J7T54_006799</name>
</gene>
<dbReference type="InterPro" id="IPR012423">
    <property type="entry name" value="Eaf7/MRGBP"/>
</dbReference>
<dbReference type="OrthoDB" id="5595141at2759"/>
<keyword evidence="10" id="KW-1185">Reference proteome</keyword>
<dbReference type="GeneID" id="75833276"/>
<evidence type="ECO:0000256" key="8">
    <source>
        <dbReference type="SAM" id="MobiDB-lite"/>
    </source>
</evidence>
<dbReference type="GO" id="GO:0006325">
    <property type="term" value="P:chromatin organization"/>
    <property type="evidence" value="ECO:0007669"/>
    <property type="project" value="UniProtKB-KW"/>
</dbReference>
<comment type="similarity">
    <text evidence="2">Belongs to the EAF7 family.</text>
</comment>
<reference evidence="9" key="2">
    <citation type="submission" date="2022-07" db="EMBL/GenBank/DDBJ databases">
        <authorList>
            <person name="Goncalves M.F.M."/>
            <person name="Hilario S."/>
            <person name="Van De Peer Y."/>
            <person name="Esteves A.C."/>
            <person name="Alves A."/>
        </authorList>
    </citation>
    <scope>NUCLEOTIDE SEQUENCE</scope>
    <source>
        <strain evidence="9">MUM 19.33</strain>
    </source>
</reference>
<keyword evidence="3" id="KW-0156">Chromatin regulator</keyword>
<evidence type="ECO:0000313" key="10">
    <source>
        <dbReference type="Proteomes" id="UP001055219"/>
    </source>
</evidence>
<dbReference type="PANTHER" id="PTHR13581:SF5">
    <property type="entry name" value="MRG_MORF4L-BINDING PROTEIN"/>
    <property type="match status" value="1"/>
</dbReference>
<dbReference type="PANTHER" id="PTHR13581">
    <property type="entry name" value="MRG-BINDING PROTEIN"/>
    <property type="match status" value="1"/>
</dbReference>
<keyword evidence="4" id="KW-0805">Transcription regulation</keyword>
<evidence type="ECO:0000256" key="1">
    <source>
        <dbReference type="ARBA" id="ARBA00004123"/>
    </source>
</evidence>
<proteinExistence type="inferred from homology"/>
<dbReference type="Proteomes" id="UP001055219">
    <property type="component" value="Unassembled WGS sequence"/>
</dbReference>
<dbReference type="AlphaFoldDB" id="A0A9P9Y7V7"/>
<dbReference type="GO" id="GO:0006357">
    <property type="term" value="P:regulation of transcription by RNA polymerase II"/>
    <property type="evidence" value="ECO:0007669"/>
    <property type="project" value="TreeGrafter"/>
</dbReference>
<keyword evidence="5" id="KW-0804">Transcription</keyword>
<sequence length="287" mass="32113">MPPRKRGRGGAHAATAATPARDDDKMDIDTPRPDDTKSASPEKSSAIDPNDCWTDDQVASLFKGVIRWKPAGMHKHFRMLAISEHLRNHGFDPDYHRHTRIPNIWKKLGTYYNLQAIDERESFDDDEPDDRYLDFQLPLPNFFDAIMERAKADPSETRSSPATFDPEGPIPSSPPKKRKRAGTGSRTRGVSREDTEEVSVAHNEKPAGRRSRGRTRAASNAAKAEKAESTEDEDEEEEEDSEDQDGDSSQEENHSDEETAATPSARPTRGGRPRGRGRGRGGRRRGR</sequence>
<feature type="compositionally biased region" description="Basic residues" evidence="8">
    <location>
        <begin position="269"/>
        <end position="287"/>
    </location>
</feature>
<reference evidence="9" key="1">
    <citation type="journal article" date="2021" name="J Fungi (Basel)">
        <title>Genomic and Metabolomic Analyses of the Marine Fungus Emericellopsis cladophorae: Insights into Saltwater Adaptability Mechanisms and Its Biosynthetic Potential.</title>
        <authorList>
            <person name="Goncalves M.F.M."/>
            <person name="Hilario S."/>
            <person name="Van de Peer Y."/>
            <person name="Esteves A.C."/>
            <person name="Alves A."/>
        </authorList>
    </citation>
    <scope>NUCLEOTIDE SEQUENCE</scope>
    <source>
        <strain evidence="9">MUM 19.33</strain>
    </source>
</reference>
<evidence type="ECO:0000256" key="6">
    <source>
        <dbReference type="ARBA" id="ARBA00023242"/>
    </source>
</evidence>
<feature type="region of interest" description="Disordered" evidence="8">
    <location>
        <begin position="1"/>
        <end position="51"/>
    </location>
</feature>
<dbReference type="RefSeq" id="XP_051366013.1">
    <property type="nucleotide sequence ID" value="XM_051507462.1"/>
</dbReference>
<comment type="subcellular location">
    <subcellularLocation>
        <location evidence="1">Nucleus</location>
    </subcellularLocation>
</comment>
<accession>A0A9P9Y7V7</accession>
<dbReference type="GO" id="GO:0035267">
    <property type="term" value="C:NuA4 histone acetyltransferase complex"/>
    <property type="evidence" value="ECO:0007669"/>
    <property type="project" value="TreeGrafter"/>
</dbReference>
<protein>
    <submittedName>
        <fullName evidence="9">Chromatin modification-related protein-like protein</fullName>
    </submittedName>
</protein>
<evidence type="ECO:0000256" key="2">
    <source>
        <dbReference type="ARBA" id="ARBA00007117"/>
    </source>
</evidence>
<comment type="caution">
    <text evidence="9">The sequence shown here is derived from an EMBL/GenBank/DDBJ whole genome shotgun (WGS) entry which is preliminary data.</text>
</comment>
<evidence type="ECO:0000256" key="3">
    <source>
        <dbReference type="ARBA" id="ARBA00022853"/>
    </source>
</evidence>
<evidence type="ECO:0000256" key="4">
    <source>
        <dbReference type="ARBA" id="ARBA00023015"/>
    </source>
</evidence>
<evidence type="ECO:0000256" key="5">
    <source>
        <dbReference type="ARBA" id="ARBA00023163"/>
    </source>
</evidence>
<comment type="function">
    <text evidence="7">Component of the NuA4 histone acetyltransferase complex which is involved in transcriptional activation of selected genes principally by acetylation of nucleosomal histone H4 and H2A. The NuA4 complex is also involved in DNA repair.</text>
</comment>
<keyword evidence="6" id="KW-0539">Nucleus</keyword>
<dbReference type="GO" id="GO:0005634">
    <property type="term" value="C:nucleus"/>
    <property type="evidence" value="ECO:0007669"/>
    <property type="project" value="UniProtKB-SubCell"/>
</dbReference>
<feature type="region of interest" description="Disordered" evidence="8">
    <location>
        <begin position="151"/>
        <end position="287"/>
    </location>
</feature>